<dbReference type="EMBL" id="OA882357">
    <property type="protein sequence ID" value="CAD7274922.1"/>
    <property type="molecule type" value="Genomic_DNA"/>
</dbReference>
<sequence length="2125" mass="235530">MFSVETPDGGSRLFLVAATQTEYGSDLGEIQIWSRTSTWQLLFGPPDAIDACGNHSECRICWETCGDGICQQPVTGCSLGCLEACWFHANRTNAIGCEMESTRFMFPSLPTVRGPRITWPRIEKPGKNAVDEQEIYAVLLLSYANSNWTLVGHTLGTEMHSEAVLDAATDRILVVAMTASEFLTAEVDAGLRNAVNRELNAVFADLLLSTSLSPSADVRMRRQVSSGLPELHDAALLHEDMPRQSKFLSCNEGTEPRGGIPKISLHRHQPFVFLSSCSSPTRSLRLRASWNKESVSVESVHEAALKPDMRRRRHKSLCDLSTLHGPLFELCSRLSTILILEQQVDDEIAAMATFTTTGPGGRRFQYVIVVSDVQPERDIVTIYRMGVQESVRQPMAMSAEKKFWFNGKIDKLDVLELSPNTFGIFPSVKQVSQLWDDPSAAYWIVKTNTQGMVSKIYVKLLPLMNDPEFTVVGYQLLAASFRGIPFLILAEICDRGLYIYTYVLSAKVFKTVQRMNVRGSHVFGLHLNAGIDGAALMIRATPEKPFPVLLIYDSETASFQELDDFKCSTDLVVGSKTTSGFGIIGPGDRVEMEPTPIRPIKFRMKTDGLVQISPGAIFLETRCVAIAILLRKTSAVTEYRSTWTLCQSEWIEEYFILVSGFSCLLDSGMYIEDTMLVDGISYLIGVQPDSLATLVAVRVSPKIFDITSPILTRTSAHQERLAQLQTLITNTMNGIKSEENRYGFDRDGDALTPCEVLEAVSDSIPNLTVDGEVRSAEIRLEAPIPKFPTLSLSALTAVVVEVDLAGIKKSFDFLEERLQAIEAGIAEGKVTLVRLEADFFANISRLYVNDMKLYTKSSSGELDAFKVSDYVLASDAMLEFAANKSFSSPLKVDQLTLSMLNGKTMNSFSFASEKNLVFSKPVTFSGSLHMGGHAVFRDGVTTAGIDISSEAFPLYRSKLLSNVIPVYWTFEDVHIARIEGPAVVNEVDLSHLLTRIVLKNQSDPIIINGSLIFREGTDLRIRDDSGLQCSRNILVNNLLLSDVISKAVPKSSSLKLRRLDLRVISANVSYMNFWTDDLNGQQRGSPLQALARAGHSVTVGGRLIVEEAKIVTMPKCISNFSNVIPLNGAPVFAEGMYTFKKGLRVKDHLNMLGNQREKISKLQEFIRSEMNAVVKNLEISDSASLTVMKGFKGEAVNDEKVSTLLKSIIRKDQKKLVIDAPVSLRQLIAREAIILYGTFPHNLARLSSNQIFTSPVAFSKPVLIRNVSTYFLGKHRMDDDRRVDLGRDYVFNHFVNLSNMEFSVRKLILRVPDLLKSLASGVMKTSDGTTIFQRHVIANELEIRGNIHSDFPRTSPEWQNFITNRVKLESKDIQEIRANISIRHLGMNSGNIKMLNGMSEAALDEMLQKCSRRHSFLETLKVRNLINLEGINGLNFSELIANAVKIDGNVILKSDVTFHHPVKAESFSVKHIDGILFPSSLKNLVFTNSSTEHQTISGKKTFSSFMKVGHLEISNSFNGHHPSHLLTTKTRQLTGDVKFNDGSIVGDLDFSSLSLDSSARNFSNRVIFVESATLRSMQCGTLNGARLEHFLEHAVRLDAPSKIEADIRIQLPGIMRLSSGARGYADFLNGVSSDKLRAYSAFYSEIDGLCSGGNLTLPFDFSIPWKSCNIVDLELTDDPVFASSRDSSCHAWASANVSFVETVRVDSLHVGDLIDIRGNSVDYVDLCRDKINLSSVGPVAVHGQLDADMINEFRNFSQSFAQLLRPTSDQGTCQSRFLCGAGPTLISEKKIAFPEEILASTFLQWKSFVAYAACSGHGRLESVCKVSRFPAEKQKDHVLFLSGVVRDVKMFSVETPDGGSRLFLVAATQTEYGSDLGEIQIWSRTSTWQMEVVVPGAAEKLRIINRKLVPILLAASMRNSSLVFYELKFHSSGFLASFVDAFPVNGNFDLMESSEPLVAFRDTQGGLTLRSLASRLDGPQVVTSCSRTTVIKFLKASSRNFLAVADQEDSFIPGGSTIKIMEIDALTKTSTYQTIRTSRVVDVDTMPTSECGDICFVALEEQPKGQVFCRKGDSGFQEEINFYGYSGNSVECQDGNPLFLCSVDGWMLIRGKKTMEFYRIMYKKF</sequence>
<evidence type="ECO:0000313" key="2">
    <source>
        <dbReference type="Proteomes" id="UP000678499"/>
    </source>
</evidence>
<dbReference type="EMBL" id="CAJPEX010000320">
    <property type="protein sequence ID" value="CAG0915074.1"/>
    <property type="molecule type" value="Genomic_DNA"/>
</dbReference>
<accession>A0A7R9BJF0</accession>
<evidence type="ECO:0000313" key="1">
    <source>
        <dbReference type="EMBL" id="CAD7274922.1"/>
    </source>
</evidence>
<reference evidence="1" key="1">
    <citation type="submission" date="2020-11" db="EMBL/GenBank/DDBJ databases">
        <authorList>
            <person name="Tran Van P."/>
        </authorList>
    </citation>
    <scope>NUCLEOTIDE SEQUENCE</scope>
</reference>
<protein>
    <submittedName>
        <fullName evidence="1">Uncharacterized protein</fullName>
    </submittedName>
</protein>
<organism evidence="1">
    <name type="scientific">Notodromas monacha</name>
    <dbReference type="NCBI Taxonomy" id="399045"/>
    <lineage>
        <taxon>Eukaryota</taxon>
        <taxon>Metazoa</taxon>
        <taxon>Ecdysozoa</taxon>
        <taxon>Arthropoda</taxon>
        <taxon>Crustacea</taxon>
        <taxon>Oligostraca</taxon>
        <taxon>Ostracoda</taxon>
        <taxon>Podocopa</taxon>
        <taxon>Podocopida</taxon>
        <taxon>Cypridocopina</taxon>
        <taxon>Cypridoidea</taxon>
        <taxon>Cyprididae</taxon>
        <taxon>Notodromas</taxon>
    </lineage>
</organism>
<proteinExistence type="predicted"/>
<gene>
    <name evidence="1" type="ORF">NMOB1V02_LOCUS2734</name>
</gene>
<name>A0A7R9BJF0_9CRUS</name>
<dbReference type="Proteomes" id="UP000678499">
    <property type="component" value="Unassembled WGS sequence"/>
</dbReference>
<keyword evidence="2" id="KW-1185">Reference proteome</keyword>